<feature type="compositionally biased region" description="Basic and acidic residues" evidence="1">
    <location>
        <begin position="44"/>
        <end position="69"/>
    </location>
</feature>
<organism evidence="2 3">
    <name type="scientific">Lithospermum erythrorhizon</name>
    <name type="common">Purple gromwell</name>
    <name type="synonym">Lithospermum officinale var. erythrorhizon</name>
    <dbReference type="NCBI Taxonomy" id="34254"/>
    <lineage>
        <taxon>Eukaryota</taxon>
        <taxon>Viridiplantae</taxon>
        <taxon>Streptophyta</taxon>
        <taxon>Embryophyta</taxon>
        <taxon>Tracheophyta</taxon>
        <taxon>Spermatophyta</taxon>
        <taxon>Magnoliopsida</taxon>
        <taxon>eudicotyledons</taxon>
        <taxon>Gunneridae</taxon>
        <taxon>Pentapetalae</taxon>
        <taxon>asterids</taxon>
        <taxon>lamiids</taxon>
        <taxon>Boraginales</taxon>
        <taxon>Boraginaceae</taxon>
        <taxon>Boraginoideae</taxon>
        <taxon>Lithospermeae</taxon>
        <taxon>Lithospermum</taxon>
    </lineage>
</organism>
<gene>
    <name evidence="2" type="ORF">LIER_29699</name>
</gene>
<feature type="compositionally biased region" description="Basic residues" evidence="1">
    <location>
        <begin position="157"/>
        <end position="168"/>
    </location>
</feature>
<feature type="compositionally biased region" description="Basic and acidic residues" evidence="1">
    <location>
        <begin position="1"/>
        <end position="10"/>
    </location>
</feature>
<dbReference type="Proteomes" id="UP001454036">
    <property type="component" value="Unassembled WGS sequence"/>
</dbReference>
<comment type="caution">
    <text evidence="2">The sequence shown here is derived from an EMBL/GenBank/DDBJ whole genome shotgun (WGS) entry which is preliminary data.</text>
</comment>
<feature type="region of interest" description="Disordered" evidence="1">
    <location>
        <begin position="157"/>
        <end position="185"/>
    </location>
</feature>
<feature type="compositionally biased region" description="Basic and acidic residues" evidence="1">
    <location>
        <begin position="91"/>
        <end position="112"/>
    </location>
</feature>
<feature type="compositionally biased region" description="Polar residues" evidence="1">
    <location>
        <begin position="118"/>
        <end position="134"/>
    </location>
</feature>
<reference evidence="2 3" key="1">
    <citation type="submission" date="2024-01" db="EMBL/GenBank/DDBJ databases">
        <title>The complete chloroplast genome sequence of Lithospermum erythrorhizon: insights into the phylogenetic relationship among Boraginaceae species and the maternal lineages of purple gromwells.</title>
        <authorList>
            <person name="Okada T."/>
            <person name="Watanabe K."/>
        </authorList>
    </citation>
    <scope>NUCLEOTIDE SEQUENCE [LARGE SCALE GENOMIC DNA]</scope>
</reference>
<dbReference type="AlphaFoldDB" id="A0AAV3RK37"/>
<keyword evidence="3" id="KW-1185">Reference proteome</keyword>
<name>A0AAV3RK37_LITER</name>
<protein>
    <submittedName>
        <fullName evidence="2">Uncharacterized protein</fullName>
    </submittedName>
</protein>
<accession>A0AAV3RK37</accession>
<feature type="region of interest" description="Disordered" evidence="1">
    <location>
        <begin position="1"/>
        <end position="136"/>
    </location>
</feature>
<sequence length="210" mass="22973">MSRTKGENVRRASSAPLVGENERGEPIPLQTIPAQQQPEGPPPKPEDLGLPWKDDALKGETSSKPKTDDQNENASPTGVNTGKNPNLPSDTKIDITEIPEKSIEENSHHVEVEGPSVKDTQNLTSSKSHSSTDPTVADILSNLKKRKLEGRIKRALRKQKPLTRHVPRTVKPTVNDEESSEKSVDDDVVIVSETASRRRTRASAAAMKII</sequence>
<dbReference type="EMBL" id="BAABME010010321">
    <property type="protein sequence ID" value="GAA0177470.1"/>
    <property type="molecule type" value="Genomic_DNA"/>
</dbReference>
<evidence type="ECO:0000313" key="3">
    <source>
        <dbReference type="Proteomes" id="UP001454036"/>
    </source>
</evidence>
<feature type="compositionally biased region" description="Polar residues" evidence="1">
    <location>
        <begin position="72"/>
        <end position="89"/>
    </location>
</feature>
<evidence type="ECO:0000313" key="2">
    <source>
        <dbReference type="EMBL" id="GAA0177470.1"/>
    </source>
</evidence>
<evidence type="ECO:0000256" key="1">
    <source>
        <dbReference type="SAM" id="MobiDB-lite"/>
    </source>
</evidence>
<proteinExistence type="predicted"/>